<evidence type="ECO:0008006" key="4">
    <source>
        <dbReference type="Google" id="ProtNLM"/>
    </source>
</evidence>
<keyword evidence="1" id="KW-0732">Signal</keyword>
<comment type="caution">
    <text evidence="2">The sequence shown here is derived from an EMBL/GenBank/DDBJ whole genome shotgun (WGS) entry which is preliminary data.</text>
</comment>
<dbReference type="Proteomes" id="UP000078397">
    <property type="component" value="Unassembled WGS sequence"/>
</dbReference>
<dbReference type="EMBL" id="LSBJ02000004">
    <property type="protein sequence ID" value="OWT42983.1"/>
    <property type="molecule type" value="Genomic_DNA"/>
</dbReference>
<dbReference type="GeneID" id="33936732"/>
<evidence type="ECO:0000256" key="1">
    <source>
        <dbReference type="SAM" id="SignalP"/>
    </source>
</evidence>
<dbReference type="KEGG" id="pchm:VFPPC_17824"/>
<organism evidence="2 3">
    <name type="scientific">Pochonia chlamydosporia 170</name>
    <dbReference type="NCBI Taxonomy" id="1380566"/>
    <lineage>
        <taxon>Eukaryota</taxon>
        <taxon>Fungi</taxon>
        <taxon>Dikarya</taxon>
        <taxon>Ascomycota</taxon>
        <taxon>Pezizomycotina</taxon>
        <taxon>Sordariomycetes</taxon>
        <taxon>Hypocreomycetidae</taxon>
        <taxon>Hypocreales</taxon>
        <taxon>Clavicipitaceae</taxon>
        <taxon>Pochonia</taxon>
    </lineage>
</organism>
<evidence type="ECO:0000313" key="2">
    <source>
        <dbReference type="EMBL" id="OWT42983.1"/>
    </source>
</evidence>
<feature type="chain" id="PRO_5011967920" description="Secreted protein" evidence="1">
    <location>
        <begin position="31"/>
        <end position="91"/>
    </location>
</feature>
<evidence type="ECO:0000313" key="3">
    <source>
        <dbReference type="Proteomes" id="UP000078397"/>
    </source>
</evidence>
<keyword evidence="3" id="KW-1185">Reference proteome</keyword>
<protein>
    <recommendedName>
        <fullName evidence="4">Secreted protein</fullName>
    </recommendedName>
</protein>
<sequence length="91" mass="10125">MPRSSVTATNCDSISFCLVLCCFTLSLGHGLSPECLPPSFSHNMPRETEWHRSWFGMKLQVGNVRAQERIVLLRPTSGQPCPVFCLDSSQP</sequence>
<reference evidence="2 3" key="1">
    <citation type="journal article" date="2016" name="PLoS Pathog.">
        <title>Biosynthesis of antibiotic leucinostatins in bio-control fungus Purpureocillium lilacinum and their inhibition on phytophthora revealed by genome mining.</title>
        <authorList>
            <person name="Wang G."/>
            <person name="Liu Z."/>
            <person name="Lin R."/>
            <person name="Li E."/>
            <person name="Mao Z."/>
            <person name="Ling J."/>
            <person name="Yang Y."/>
            <person name="Yin W.B."/>
            <person name="Xie B."/>
        </authorList>
    </citation>
    <scope>NUCLEOTIDE SEQUENCE [LARGE SCALE GENOMIC DNA]</scope>
    <source>
        <strain evidence="2">170</strain>
    </source>
</reference>
<dbReference type="RefSeq" id="XP_022285444.1">
    <property type="nucleotide sequence ID" value="XM_022429502.1"/>
</dbReference>
<gene>
    <name evidence="2" type="ORF">VFPPC_17824</name>
</gene>
<dbReference type="AlphaFoldDB" id="A0A219AQC5"/>
<accession>A0A219AQC5</accession>
<feature type="signal peptide" evidence="1">
    <location>
        <begin position="1"/>
        <end position="30"/>
    </location>
</feature>
<proteinExistence type="predicted"/>
<name>A0A219AQC5_METCM</name>